<organism evidence="4 5">
    <name type="scientific">Atlanticothrix silvestris CENA357</name>
    <dbReference type="NCBI Taxonomy" id="1725252"/>
    <lineage>
        <taxon>Bacteria</taxon>
        <taxon>Bacillati</taxon>
        <taxon>Cyanobacteriota</taxon>
        <taxon>Cyanophyceae</taxon>
        <taxon>Nostocales</taxon>
        <taxon>Nodulariaceae</taxon>
        <taxon>Atlanticothrix</taxon>
        <taxon>Atlanticothrix silvestris</taxon>
    </lineage>
</organism>
<keyword evidence="2" id="KW-0812">Transmembrane</keyword>
<dbReference type="Pfam" id="PF13676">
    <property type="entry name" value="TIR_2"/>
    <property type="match status" value="1"/>
</dbReference>
<keyword evidence="2" id="KW-1133">Transmembrane helix</keyword>
<evidence type="ECO:0000259" key="3">
    <source>
        <dbReference type="PROSITE" id="PS50104"/>
    </source>
</evidence>
<keyword evidence="2" id="KW-0472">Membrane</keyword>
<dbReference type="EMBL" id="JAECZB010000011">
    <property type="protein sequence ID" value="MBH8552176.1"/>
    <property type="molecule type" value="Genomic_DNA"/>
</dbReference>
<evidence type="ECO:0000313" key="5">
    <source>
        <dbReference type="Proteomes" id="UP000599391"/>
    </source>
</evidence>
<proteinExistence type="predicted"/>
<accession>A0A8J7L0W5</accession>
<evidence type="ECO:0000256" key="2">
    <source>
        <dbReference type="SAM" id="Phobius"/>
    </source>
</evidence>
<dbReference type="InterPro" id="IPR035897">
    <property type="entry name" value="Toll_tir_struct_dom_sf"/>
</dbReference>
<keyword evidence="4" id="KW-0675">Receptor</keyword>
<keyword evidence="5" id="KW-1185">Reference proteome</keyword>
<dbReference type="AlphaFoldDB" id="A0A8J7L0W5"/>
<feature type="transmembrane region" description="Helical" evidence="2">
    <location>
        <begin position="141"/>
        <end position="163"/>
    </location>
</feature>
<sequence>MNARNSEVCLLYSESDKAIANLLEDALNYYSIDIWKTKNISIGSKIISETIEALNKAKFVIVLWSNNSIKSALLKDLASEAKRNKKVLIPVLIQSVRIPGEFLDIQPANLINWDGDHENEQIVKLWRLIQDKVLKSRSKKVGFNQIITILSILLTGIGVVFTITTPEVRCLLKLQCPENLSSGATSQLPSETNSPNPIQTTPTPQSIIENPLINSTPTPIVNDKVNSTPQKETLTPKTVEVEGFIFKLQGCKRSNQNVRCDLLITNTLKDRELRLYANYPNSKSKFLDIEGLTYLAESIEIDAVKETSYATTQFIQNANVKLSVNFGEIPSQINQIQVLDIQADTLTPPKPLKSIQFRDIILSK</sequence>
<feature type="domain" description="TIR" evidence="3">
    <location>
        <begin position="4"/>
        <end position="133"/>
    </location>
</feature>
<comment type="caution">
    <text evidence="4">The sequence shown here is derived from an EMBL/GenBank/DDBJ whole genome shotgun (WGS) entry which is preliminary data.</text>
</comment>
<protein>
    <submittedName>
        <fullName evidence="4">Toll/interleukin-1 receptor domain-containing protein</fullName>
    </submittedName>
</protein>
<dbReference type="InterPro" id="IPR000157">
    <property type="entry name" value="TIR_dom"/>
</dbReference>
<name>A0A8J7L0W5_9CYAN</name>
<dbReference type="GO" id="GO:0007165">
    <property type="term" value="P:signal transduction"/>
    <property type="evidence" value="ECO:0007669"/>
    <property type="project" value="InterPro"/>
</dbReference>
<dbReference type="SUPFAM" id="SSF52200">
    <property type="entry name" value="Toll/Interleukin receptor TIR domain"/>
    <property type="match status" value="1"/>
</dbReference>
<dbReference type="Gene3D" id="3.40.50.10140">
    <property type="entry name" value="Toll/interleukin-1 receptor homology (TIR) domain"/>
    <property type="match status" value="1"/>
</dbReference>
<evidence type="ECO:0000313" key="4">
    <source>
        <dbReference type="EMBL" id="MBH8552176.1"/>
    </source>
</evidence>
<dbReference type="PROSITE" id="PS50104">
    <property type="entry name" value="TIR"/>
    <property type="match status" value="1"/>
</dbReference>
<dbReference type="Proteomes" id="UP000599391">
    <property type="component" value="Unassembled WGS sequence"/>
</dbReference>
<feature type="region of interest" description="Disordered" evidence="1">
    <location>
        <begin position="183"/>
        <end position="208"/>
    </location>
</feature>
<gene>
    <name evidence="4" type="ORF">I8751_07285</name>
</gene>
<dbReference type="RefSeq" id="WP_214438493.1">
    <property type="nucleotide sequence ID" value="NZ_JAECZB010000011.1"/>
</dbReference>
<evidence type="ECO:0000256" key="1">
    <source>
        <dbReference type="SAM" id="MobiDB-lite"/>
    </source>
</evidence>
<reference evidence="4 5" key="1">
    <citation type="journal article" date="2021" name="Int. J. Syst. Evol. Microbiol.">
        <title>Amazonocrinis nigriterrae gen. nov., sp. nov., Atlanticothrix silvestris gen. nov., sp. nov. and Dendronalium phyllosphericum gen. nov., sp. nov., nostocacean cyanobacteria from Brazilian environments.</title>
        <authorList>
            <person name="Alvarenga D.O."/>
            <person name="Andreote A.P.D."/>
            <person name="Branco L.H.Z."/>
            <person name="Delbaje E."/>
            <person name="Cruz R.B."/>
            <person name="Varani A.M."/>
            <person name="Fiore M.F."/>
        </authorList>
    </citation>
    <scope>NUCLEOTIDE SEQUENCE [LARGE SCALE GENOMIC DNA]</scope>
    <source>
        <strain evidence="4 5">CENA357</strain>
    </source>
</reference>